<evidence type="ECO:0000256" key="2">
    <source>
        <dbReference type="ARBA" id="ARBA00005417"/>
    </source>
</evidence>
<dbReference type="RefSeq" id="WP_346336174.1">
    <property type="nucleotide sequence ID" value="NZ_JBBYXI010000001.1"/>
</dbReference>
<dbReference type="SUPFAM" id="SSF52540">
    <property type="entry name" value="P-loop containing nucleoside triphosphate hydrolases"/>
    <property type="match status" value="1"/>
</dbReference>
<keyword evidence="8 9" id="KW-0472">Membrane</keyword>
<dbReference type="Gene3D" id="3.40.50.300">
    <property type="entry name" value="P-loop containing nucleotide triphosphate hydrolases"/>
    <property type="match status" value="1"/>
</dbReference>
<evidence type="ECO:0000256" key="8">
    <source>
        <dbReference type="ARBA" id="ARBA00023136"/>
    </source>
</evidence>
<dbReference type="InterPro" id="IPR036640">
    <property type="entry name" value="ABC1_TM_sf"/>
</dbReference>
<dbReference type="InterPro" id="IPR003439">
    <property type="entry name" value="ABC_transporter-like_ATP-bd"/>
</dbReference>
<evidence type="ECO:0000313" key="12">
    <source>
        <dbReference type="EMBL" id="MEN3930211.1"/>
    </source>
</evidence>
<evidence type="ECO:0000256" key="6">
    <source>
        <dbReference type="ARBA" id="ARBA00022840"/>
    </source>
</evidence>
<keyword evidence="4 9" id="KW-0812">Transmembrane</keyword>
<protein>
    <submittedName>
        <fullName evidence="12">ABC transporter ATP-binding protein/permease</fullName>
    </submittedName>
</protein>
<feature type="domain" description="ABC transmembrane type-1" evidence="11">
    <location>
        <begin position="164"/>
        <end position="462"/>
    </location>
</feature>
<evidence type="ECO:0000259" key="11">
    <source>
        <dbReference type="PROSITE" id="PS50929"/>
    </source>
</evidence>
<accession>A0ABV0BIX8</accession>
<dbReference type="InterPro" id="IPR011527">
    <property type="entry name" value="ABC1_TM_dom"/>
</dbReference>
<comment type="subcellular location">
    <subcellularLocation>
        <location evidence="1">Cell membrane</location>
        <topology evidence="1">Multi-pass membrane protein</topology>
    </subcellularLocation>
</comment>
<dbReference type="InterPro" id="IPR003593">
    <property type="entry name" value="AAA+_ATPase"/>
</dbReference>
<organism evidence="12 13">
    <name type="scientific">Hohaiivirga grylli</name>
    <dbReference type="NCBI Taxonomy" id="3133970"/>
    <lineage>
        <taxon>Bacteria</taxon>
        <taxon>Pseudomonadati</taxon>
        <taxon>Pseudomonadota</taxon>
        <taxon>Alphaproteobacteria</taxon>
        <taxon>Hyphomicrobiales</taxon>
        <taxon>Methylobacteriaceae</taxon>
        <taxon>Hohaiivirga</taxon>
    </lineage>
</organism>
<keyword evidence="6 12" id="KW-0067">ATP-binding</keyword>
<evidence type="ECO:0000256" key="4">
    <source>
        <dbReference type="ARBA" id="ARBA00022692"/>
    </source>
</evidence>
<gene>
    <name evidence="12" type="ORF">WJT86_03940</name>
</gene>
<feature type="transmembrane region" description="Helical" evidence="9">
    <location>
        <begin position="105"/>
        <end position="128"/>
    </location>
</feature>
<dbReference type="PROSITE" id="PS00211">
    <property type="entry name" value="ABC_TRANSPORTER_1"/>
    <property type="match status" value="1"/>
</dbReference>
<reference evidence="12 13" key="1">
    <citation type="submission" date="2024-04" db="EMBL/GenBank/DDBJ databases">
        <title>A novel species isolated from cricket.</title>
        <authorList>
            <person name="Wang H.-C."/>
        </authorList>
    </citation>
    <scope>NUCLEOTIDE SEQUENCE [LARGE SCALE GENOMIC DNA]</scope>
    <source>
        <strain evidence="12 13">WL0021</strain>
    </source>
</reference>
<keyword evidence="13" id="KW-1185">Reference proteome</keyword>
<dbReference type="Pfam" id="PF00005">
    <property type="entry name" value="ABC_tran"/>
    <property type="match status" value="1"/>
</dbReference>
<dbReference type="PROSITE" id="PS50929">
    <property type="entry name" value="ABC_TM1F"/>
    <property type="match status" value="1"/>
</dbReference>
<feature type="transmembrane region" description="Helical" evidence="9">
    <location>
        <begin position="285"/>
        <end position="306"/>
    </location>
</feature>
<dbReference type="PROSITE" id="PS50893">
    <property type="entry name" value="ABC_TRANSPORTER_2"/>
    <property type="match status" value="1"/>
</dbReference>
<dbReference type="Pfam" id="PF06472">
    <property type="entry name" value="ABC_membrane_2"/>
    <property type="match status" value="1"/>
</dbReference>
<dbReference type="InterPro" id="IPR050835">
    <property type="entry name" value="ABC_transporter_sub-D"/>
</dbReference>
<feature type="transmembrane region" description="Helical" evidence="9">
    <location>
        <begin position="408"/>
        <end position="429"/>
    </location>
</feature>
<dbReference type="InterPro" id="IPR017871">
    <property type="entry name" value="ABC_transporter-like_CS"/>
</dbReference>
<comment type="similarity">
    <text evidence="2">Belongs to the ABC transporter superfamily.</text>
</comment>
<feature type="transmembrane region" description="Helical" evidence="9">
    <location>
        <begin position="64"/>
        <end position="85"/>
    </location>
</feature>
<evidence type="ECO:0000256" key="1">
    <source>
        <dbReference type="ARBA" id="ARBA00004651"/>
    </source>
</evidence>
<dbReference type="GO" id="GO:0005524">
    <property type="term" value="F:ATP binding"/>
    <property type="evidence" value="ECO:0007669"/>
    <property type="project" value="UniProtKB-KW"/>
</dbReference>
<keyword evidence="5" id="KW-0547">Nucleotide-binding</keyword>
<evidence type="ECO:0000256" key="3">
    <source>
        <dbReference type="ARBA" id="ARBA00022448"/>
    </source>
</evidence>
<feature type="transmembrane region" description="Helical" evidence="9">
    <location>
        <begin position="38"/>
        <end position="57"/>
    </location>
</feature>
<name>A0ABV0BIX8_9HYPH</name>
<dbReference type="Proteomes" id="UP001418637">
    <property type="component" value="Unassembled WGS sequence"/>
</dbReference>
<evidence type="ECO:0000256" key="9">
    <source>
        <dbReference type="SAM" id="Phobius"/>
    </source>
</evidence>
<feature type="transmembrane region" description="Helical" evidence="9">
    <location>
        <begin position="318"/>
        <end position="338"/>
    </location>
</feature>
<comment type="caution">
    <text evidence="12">The sequence shown here is derived from an EMBL/GenBank/DDBJ whole genome shotgun (WGS) entry which is preliminary data.</text>
</comment>
<dbReference type="PANTHER" id="PTHR11384">
    <property type="entry name" value="ATP-BINDING CASSETTE, SUB-FAMILY D MEMBER"/>
    <property type="match status" value="1"/>
</dbReference>
<feature type="transmembrane region" description="Helical" evidence="9">
    <location>
        <begin position="198"/>
        <end position="223"/>
    </location>
</feature>
<dbReference type="InterPro" id="IPR027417">
    <property type="entry name" value="P-loop_NTPase"/>
</dbReference>
<evidence type="ECO:0000259" key="10">
    <source>
        <dbReference type="PROSITE" id="PS50893"/>
    </source>
</evidence>
<dbReference type="PANTHER" id="PTHR11384:SF59">
    <property type="entry name" value="LYSOSOMAL COBALAMIN TRANSPORTER ABCD4"/>
    <property type="match status" value="1"/>
</dbReference>
<evidence type="ECO:0000256" key="5">
    <source>
        <dbReference type="ARBA" id="ARBA00022741"/>
    </source>
</evidence>
<sequence length="710" mass="78024">MMIIAYALIALGIGFVASNLAALNAAMALPAAEMSVALASVLIIPLSSFLLAGVTLAARRIPRFLGTFIGTLGITHIVLVVLLLADTFNVVPFGWNAYVPPSSMAIAAAVASALIYACSYIPVIRTILSIGDRFYRAQEPSELSLGFLGTIRAKEGTIAVGLLAVIIAINLIQVALSVRLNFFSRDLFNALQTKDASAFWFQILFVFCAFAAIWVVVGLMELITRYFMQIRWRSYLNRYYVNNWLGDGVHYEMQLIGKGTDNPDQRITDDLKSYVQSTLDLSIQILNQVATLVSFVIILWGLSAGFSFPGTDFPVPGLLVWVAILYAGVGTWLIHMIGRPLINLNFKQEQVEADYRFSLARIREYSEQIALLKGQGAEAEGLHQKFGAIVSNYMNIAWRMMKITTFRFSFMQANVVFPYLLVAPYYFIGKITLGQMQQTAGAFANVQDAFNFFITAYTILAAYKAVINRLTSFETAMKGASQEQAEQKSAVITTANGNDISLDNVAVRLPDGHELIQGLNTKFRKGEAVLLTGPSGSGKSTLFRTLAGIWPFSGGTIGVPQDDRLMELPQKPYIPQGSLRDAVSYPATSGTYSDDEIKAALEAAKLGQFTEHLDDMRVWNQTLSLGEQQRISVARALLAKPDWLLLDEATAALDEKTEEDIYGILRSALPETTLISIGHRSTLHAYHDRRLELEKGGDGKPVITDVAMAH</sequence>
<feature type="transmembrane region" description="Helical" evidence="9">
    <location>
        <begin position="158"/>
        <end position="178"/>
    </location>
</feature>
<dbReference type="SUPFAM" id="SSF90123">
    <property type="entry name" value="ABC transporter transmembrane region"/>
    <property type="match status" value="1"/>
</dbReference>
<dbReference type="CDD" id="cd03223">
    <property type="entry name" value="ABCD_peroxisomal_ALDP"/>
    <property type="match status" value="1"/>
</dbReference>
<dbReference type="SMART" id="SM00382">
    <property type="entry name" value="AAA"/>
    <property type="match status" value="1"/>
</dbReference>
<evidence type="ECO:0000313" key="13">
    <source>
        <dbReference type="Proteomes" id="UP001418637"/>
    </source>
</evidence>
<dbReference type="EMBL" id="JBBYXI010000001">
    <property type="protein sequence ID" value="MEN3930211.1"/>
    <property type="molecule type" value="Genomic_DNA"/>
</dbReference>
<evidence type="ECO:0000256" key="7">
    <source>
        <dbReference type="ARBA" id="ARBA00022989"/>
    </source>
</evidence>
<keyword evidence="7 9" id="KW-1133">Transmembrane helix</keyword>
<keyword evidence="3" id="KW-0813">Transport</keyword>
<proteinExistence type="inferred from homology"/>
<dbReference type="Gene3D" id="1.20.1560.10">
    <property type="entry name" value="ABC transporter type 1, transmembrane domain"/>
    <property type="match status" value="1"/>
</dbReference>
<feature type="domain" description="ABC transporter" evidence="10">
    <location>
        <begin position="500"/>
        <end position="709"/>
    </location>
</feature>